<dbReference type="InterPro" id="IPR006204">
    <property type="entry name" value="GHMP_kinase_N_dom"/>
</dbReference>
<dbReference type="AlphaFoldDB" id="A0AAD5DWA2"/>
<dbReference type="Gene3D" id="3.30.230.10">
    <property type="match status" value="1"/>
</dbReference>
<keyword evidence="1" id="KW-0808">Transferase</keyword>
<accession>A0AAD5DWA2</accession>
<evidence type="ECO:0000259" key="5">
    <source>
        <dbReference type="Pfam" id="PF00288"/>
    </source>
</evidence>
<dbReference type="InterPro" id="IPR004424">
    <property type="entry name" value="IspE"/>
</dbReference>
<dbReference type="SUPFAM" id="SSF54211">
    <property type="entry name" value="Ribosomal protein S5 domain 2-like"/>
    <property type="match status" value="1"/>
</dbReference>
<keyword evidence="4" id="KW-0067">ATP-binding</keyword>
<name>A0AAD5DWA2_9CHLO</name>
<dbReference type="SUPFAM" id="SSF55060">
    <property type="entry name" value="GHMP Kinase, C-terminal domain"/>
    <property type="match status" value="1"/>
</dbReference>
<dbReference type="Gene3D" id="3.30.70.890">
    <property type="entry name" value="GHMP kinase, C-terminal domain"/>
    <property type="match status" value="1"/>
</dbReference>
<dbReference type="PANTHER" id="PTHR43527">
    <property type="entry name" value="4-DIPHOSPHOCYTIDYL-2-C-METHYL-D-ERYTHRITOL KINASE, CHLOROPLASTIC"/>
    <property type="match status" value="1"/>
</dbReference>
<dbReference type="EMBL" id="JADXDR010000041">
    <property type="protein sequence ID" value="KAI7843240.1"/>
    <property type="molecule type" value="Genomic_DNA"/>
</dbReference>
<dbReference type="InterPro" id="IPR014721">
    <property type="entry name" value="Ribsml_uS5_D2-typ_fold_subgr"/>
</dbReference>
<feature type="domain" description="GHMP kinase N-terminal" evidence="5">
    <location>
        <begin position="111"/>
        <end position="183"/>
    </location>
</feature>
<dbReference type="NCBIfam" id="TIGR00154">
    <property type="entry name" value="ispE"/>
    <property type="match status" value="1"/>
</dbReference>
<keyword evidence="3" id="KW-0418">Kinase</keyword>
<sequence>MQQRLAAQRSAAPASSSARAAAARRCRPAAAAARRPTVCSAGGSELKLFSPSKINVFLRIVRRREDGYHDLASLFHVIDLGDDMAFEELAGTASADALSCNMDGVPTDESNLVIKALNLFRRKTGRKQRFKVDLQKRVPHGAGLGGGSGNAATTLWAANELCGRPASNEELLEWSGEIGSDISVFFSRGAAYCTGRGEIVEDVAPPLPLDTPLLLVKPPVGLSTPEIFKALDLGRRSTADPLDLLARLSTEGAAQELTVNDLEQPAFDRLPALLALKERLAAEGRGYSSVFMTGSGSTIVCIGSDDVPAFLQEPQYTDLFVTPARLITRQLTATRSICHRAQTAVLCARRPAQPLRAFHRLSVRCDSDDEIVPIVSGRQKRGFTPKEYEQLRNPDLLGGATIGEELGEPSLAFH</sequence>
<protein>
    <recommendedName>
        <fullName evidence="5">GHMP kinase N-terminal domain-containing protein</fullName>
    </recommendedName>
</protein>
<evidence type="ECO:0000256" key="1">
    <source>
        <dbReference type="ARBA" id="ARBA00022679"/>
    </source>
</evidence>
<evidence type="ECO:0000313" key="6">
    <source>
        <dbReference type="EMBL" id="KAI7843240.1"/>
    </source>
</evidence>
<organism evidence="6 7">
    <name type="scientific">Chlorella ohadii</name>
    <dbReference type="NCBI Taxonomy" id="2649997"/>
    <lineage>
        <taxon>Eukaryota</taxon>
        <taxon>Viridiplantae</taxon>
        <taxon>Chlorophyta</taxon>
        <taxon>core chlorophytes</taxon>
        <taxon>Trebouxiophyceae</taxon>
        <taxon>Chlorellales</taxon>
        <taxon>Chlorellaceae</taxon>
        <taxon>Chlorella clade</taxon>
        <taxon>Chlorella</taxon>
    </lineage>
</organism>
<keyword evidence="7" id="KW-1185">Reference proteome</keyword>
<dbReference type="GO" id="GO:0016114">
    <property type="term" value="P:terpenoid biosynthetic process"/>
    <property type="evidence" value="ECO:0007669"/>
    <property type="project" value="InterPro"/>
</dbReference>
<dbReference type="PANTHER" id="PTHR43527:SF2">
    <property type="entry name" value="4-DIPHOSPHOCYTIDYL-2-C-METHYL-D-ERYTHRITOL KINASE, CHLOROPLASTIC"/>
    <property type="match status" value="1"/>
</dbReference>
<dbReference type="GO" id="GO:0050515">
    <property type="term" value="F:4-(cytidine 5'-diphospho)-2-C-methyl-D-erythritol kinase activity"/>
    <property type="evidence" value="ECO:0007669"/>
    <property type="project" value="InterPro"/>
</dbReference>
<dbReference type="Proteomes" id="UP001205105">
    <property type="component" value="Unassembled WGS sequence"/>
</dbReference>
<dbReference type="HAMAP" id="MF_00061">
    <property type="entry name" value="IspE"/>
    <property type="match status" value="1"/>
</dbReference>
<evidence type="ECO:0000256" key="3">
    <source>
        <dbReference type="ARBA" id="ARBA00022777"/>
    </source>
</evidence>
<proteinExistence type="inferred from homology"/>
<dbReference type="InterPro" id="IPR020568">
    <property type="entry name" value="Ribosomal_Su5_D2-typ_SF"/>
</dbReference>
<dbReference type="GO" id="GO:0005524">
    <property type="term" value="F:ATP binding"/>
    <property type="evidence" value="ECO:0007669"/>
    <property type="project" value="UniProtKB-KW"/>
</dbReference>
<evidence type="ECO:0000256" key="4">
    <source>
        <dbReference type="ARBA" id="ARBA00022840"/>
    </source>
</evidence>
<dbReference type="FunFam" id="3.30.230.10:FF:000045">
    <property type="entry name" value="4-diphosphocytidyl-2-C-methyl-D-erythritol kinase, chloroplastic"/>
    <property type="match status" value="1"/>
</dbReference>
<keyword evidence="2" id="KW-0547">Nucleotide-binding</keyword>
<dbReference type="InterPro" id="IPR036554">
    <property type="entry name" value="GHMP_kinase_C_sf"/>
</dbReference>
<evidence type="ECO:0000256" key="2">
    <source>
        <dbReference type="ARBA" id="ARBA00022741"/>
    </source>
</evidence>
<gene>
    <name evidence="6" type="ORF">COHA_003074</name>
</gene>
<comment type="caution">
    <text evidence="6">The sequence shown here is derived from an EMBL/GenBank/DDBJ whole genome shotgun (WGS) entry which is preliminary data.</text>
</comment>
<evidence type="ECO:0000313" key="7">
    <source>
        <dbReference type="Proteomes" id="UP001205105"/>
    </source>
</evidence>
<dbReference type="Pfam" id="PF00288">
    <property type="entry name" value="GHMP_kinases_N"/>
    <property type="match status" value="1"/>
</dbReference>
<reference evidence="6" key="1">
    <citation type="submission" date="2020-11" db="EMBL/GenBank/DDBJ databases">
        <title>Chlorella ohadii genome sequencing and assembly.</title>
        <authorList>
            <person name="Murik O."/>
            <person name="Treves H."/>
            <person name="Kedem I."/>
            <person name="Shotland Y."/>
            <person name="Kaplan A."/>
        </authorList>
    </citation>
    <scope>NUCLEOTIDE SEQUENCE</scope>
    <source>
        <strain evidence="6">1</strain>
    </source>
</reference>